<dbReference type="EMBL" id="JAFKCU010000003">
    <property type="protein sequence ID" value="MBN7816525.1"/>
    <property type="molecule type" value="Genomic_DNA"/>
</dbReference>
<evidence type="ECO:0000256" key="1">
    <source>
        <dbReference type="ARBA" id="ARBA00004141"/>
    </source>
</evidence>
<accession>A0ABS3CIE1</accession>
<keyword evidence="4 5" id="KW-0472">Membrane</keyword>
<keyword evidence="3 5" id="KW-1133">Transmembrane helix</keyword>
<comment type="subcellular location">
    <subcellularLocation>
        <location evidence="1">Membrane</location>
        <topology evidence="1">Multi-pass membrane protein</topology>
    </subcellularLocation>
</comment>
<evidence type="ECO:0000256" key="4">
    <source>
        <dbReference type="ARBA" id="ARBA00023136"/>
    </source>
</evidence>
<feature type="transmembrane region" description="Helical" evidence="5">
    <location>
        <begin position="9"/>
        <end position="31"/>
    </location>
</feature>
<dbReference type="RefSeq" id="WP_206587202.1">
    <property type="nucleotide sequence ID" value="NZ_JAFKCU010000003.1"/>
</dbReference>
<organism evidence="6 7">
    <name type="scientific">Algoriphagus pacificus</name>
    <dbReference type="NCBI Taxonomy" id="2811234"/>
    <lineage>
        <taxon>Bacteria</taxon>
        <taxon>Pseudomonadati</taxon>
        <taxon>Bacteroidota</taxon>
        <taxon>Cytophagia</taxon>
        <taxon>Cytophagales</taxon>
        <taxon>Cyclobacteriaceae</taxon>
        <taxon>Algoriphagus</taxon>
    </lineage>
</organism>
<feature type="transmembrane region" description="Helical" evidence="5">
    <location>
        <begin position="71"/>
        <end position="89"/>
    </location>
</feature>
<protein>
    <submittedName>
        <fullName evidence="6">DoxX family protein</fullName>
    </submittedName>
</protein>
<sequence length="128" mass="14043">MAISRTKIIFSWVCSGLATLFLLMDSIIKIISLPEAVETTQELGYQASIVPTLGIILLLCTAVYLIPKTSVLGAVLLTAYFGGAIATHLRVENPLFSHVLFPVYIAIFVWAGLILRNPSLKKYFLITT</sequence>
<evidence type="ECO:0000313" key="6">
    <source>
        <dbReference type="EMBL" id="MBN7816525.1"/>
    </source>
</evidence>
<keyword evidence="2 5" id="KW-0812">Transmembrane</keyword>
<dbReference type="Pfam" id="PF13564">
    <property type="entry name" value="DoxX_2"/>
    <property type="match status" value="1"/>
</dbReference>
<gene>
    <name evidence="6" type="ORF">J0A69_13845</name>
</gene>
<name>A0ABS3CIE1_9BACT</name>
<evidence type="ECO:0000256" key="2">
    <source>
        <dbReference type="ARBA" id="ARBA00022692"/>
    </source>
</evidence>
<keyword evidence="7" id="KW-1185">Reference proteome</keyword>
<evidence type="ECO:0000313" key="7">
    <source>
        <dbReference type="Proteomes" id="UP000664480"/>
    </source>
</evidence>
<evidence type="ECO:0000256" key="5">
    <source>
        <dbReference type="SAM" id="Phobius"/>
    </source>
</evidence>
<evidence type="ECO:0000256" key="3">
    <source>
        <dbReference type="ARBA" id="ARBA00022989"/>
    </source>
</evidence>
<feature type="transmembrane region" description="Helical" evidence="5">
    <location>
        <begin position="43"/>
        <end position="66"/>
    </location>
</feature>
<reference evidence="6 7" key="1">
    <citation type="submission" date="2021-03" db="EMBL/GenBank/DDBJ databases">
        <title>novel species isolated from a fishpond in China.</title>
        <authorList>
            <person name="Lu H."/>
            <person name="Cai Z."/>
        </authorList>
    </citation>
    <scope>NUCLEOTIDE SEQUENCE [LARGE SCALE GENOMIC DNA]</scope>
    <source>
        <strain evidence="6 7">YJ13C</strain>
    </source>
</reference>
<comment type="caution">
    <text evidence="6">The sequence shown here is derived from an EMBL/GenBank/DDBJ whole genome shotgun (WGS) entry which is preliminary data.</text>
</comment>
<dbReference type="Proteomes" id="UP000664480">
    <property type="component" value="Unassembled WGS sequence"/>
</dbReference>
<feature type="transmembrane region" description="Helical" evidence="5">
    <location>
        <begin position="95"/>
        <end position="115"/>
    </location>
</feature>
<dbReference type="InterPro" id="IPR032808">
    <property type="entry name" value="DoxX"/>
</dbReference>
<proteinExistence type="predicted"/>